<dbReference type="InterPro" id="IPR033900">
    <property type="entry name" value="Gram_neg_porin_domain"/>
</dbReference>
<dbReference type="InterPro" id="IPR023614">
    <property type="entry name" value="Porin_dom_sf"/>
</dbReference>
<feature type="signal peptide" evidence="11">
    <location>
        <begin position="1"/>
        <end position="20"/>
    </location>
</feature>
<evidence type="ECO:0000256" key="8">
    <source>
        <dbReference type="ARBA" id="ARBA00023114"/>
    </source>
</evidence>
<comment type="subcellular location">
    <subcellularLocation>
        <location evidence="1">Cell outer membrane</location>
        <topology evidence="1">Multi-pass membrane protein</topology>
    </subcellularLocation>
</comment>
<organism evidence="13 14">
    <name type="scientific">Cupriavidus numazuensis</name>
    <dbReference type="NCBI Taxonomy" id="221992"/>
    <lineage>
        <taxon>Bacteria</taxon>
        <taxon>Pseudomonadati</taxon>
        <taxon>Pseudomonadota</taxon>
        <taxon>Betaproteobacteria</taxon>
        <taxon>Burkholderiales</taxon>
        <taxon>Burkholderiaceae</taxon>
        <taxon>Cupriavidus</taxon>
    </lineage>
</organism>
<dbReference type="PANTHER" id="PTHR34501:SF9">
    <property type="entry name" value="MAJOR OUTER MEMBRANE PROTEIN P.IA"/>
    <property type="match status" value="1"/>
</dbReference>
<evidence type="ECO:0000256" key="5">
    <source>
        <dbReference type="ARBA" id="ARBA00022692"/>
    </source>
</evidence>
<evidence type="ECO:0000256" key="10">
    <source>
        <dbReference type="ARBA" id="ARBA00023237"/>
    </source>
</evidence>
<dbReference type="RefSeq" id="WP_211952198.1">
    <property type="nucleotide sequence ID" value="NZ_CAJPVI010000004.1"/>
</dbReference>
<dbReference type="InterPro" id="IPR050298">
    <property type="entry name" value="Gram-neg_bact_OMP"/>
</dbReference>
<gene>
    <name evidence="13" type="ORF">LMG26411_00992</name>
</gene>
<dbReference type="Proteomes" id="UP000672657">
    <property type="component" value="Unassembled WGS sequence"/>
</dbReference>
<dbReference type="Gene3D" id="2.40.160.10">
    <property type="entry name" value="Porin"/>
    <property type="match status" value="1"/>
</dbReference>
<evidence type="ECO:0000313" key="13">
    <source>
        <dbReference type="EMBL" id="CAG2134584.1"/>
    </source>
</evidence>
<keyword evidence="9" id="KW-0472">Membrane</keyword>
<evidence type="ECO:0000256" key="4">
    <source>
        <dbReference type="ARBA" id="ARBA00022452"/>
    </source>
</evidence>
<reference evidence="13 14" key="1">
    <citation type="submission" date="2021-03" db="EMBL/GenBank/DDBJ databases">
        <authorList>
            <person name="Peeters C."/>
        </authorList>
    </citation>
    <scope>NUCLEOTIDE SEQUENCE [LARGE SCALE GENOMIC DNA]</scope>
    <source>
        <strain evidence="13 14">LMG 26411</strain>
    </source>
</reference>
<comment type="caution">
    <text evidence="13">The sequence shown here is derived from an EMBL/GenBank/DDBJ whole genome shotgun (WGS) entry which is preliminary data.</text>
</comment>
<keyword evidence="6 11" id="KW-0732">Signal</keyword>
<feature type="chain" id="PRO_5046765971" description="Porin domain-containing protein" evidence="11">
    <location>
        <begin position="21"/>
        <end position="357"/>
    </location>
</feature>
<dbReference type="CDD" id="cd00342">
    <property type="entry name" value="gram_neg_porins"/>
    <property type="match status" value="1"/>
</dbReference>
<keyword evidence="3" id="KW-0813">Transport</keyword>
<keyword evidence="8" id="KW-0626">Porin</keyword>
<dbReference type="EMBL" id="CAJPVI010000004">
    <property type="protein sequence ID" value="CAG2134584.1"/>
    <property type="molecule type" value="Genomic_DNA"/>
</dbReference>
<comment type="subunit">
    <text evidence="2">Homotrimer.</text>
</comment>
<keyword evidence="4" id="KW-1134">Transmembrane beta strand</keyword>
<keyword evidence="10" id="KW-0998">Cell outer membrane</keyword>
<feature type="domain" description="Porin" evidence="12">
    <location>
        <begin position="8"/>
        <end position="321"/>
    </location>
</feature>
<evidence type="ECO:0000256" key="11">
    <source>
        <dbReference type="SAM" id="SignalP"/>
    </source>
</evidence>
<dbReference type="PANTHER" id="PTHR34501">
    <property type="entry name" value="PROTEIN YDDL-RELATED"/>
    <property type="match status" value="1"/>
</dbReference>
<evidence type="ECO:0000313" key="14">
    <source>
        <dbReference type="Proteomes" id="UP000672657"/>
    </source>
</evidence>
<proteinExistence type="predicted"/>
<dbReference type="Pfam" id="PF13609">
    <property type="entry name" value="Porin_4"/>
    <property type="match status" value="1"/>
</dbReference>
<protein>
    <recommendedName>
        <fullName evidence="12">Porin domain-containing protein</fullName>
    </recommendedName>
</protein>
<sequence length="357" mass="37989">MNKQLITLLALGAGSAGAIAQTTPVTTGLTLYGLIDTTIRYSTNEDAAGHGRVQMTDGVLTGSRWGLRGTEDLGSGLKSWFILESGFSPDTGTSQQGGRLFGRTAAIGLEGDFGKLALGRQYTLAHEVLSSYEAMAFANNSIVGYQGGNYTGLRYDNTVKYIKSFGGLQIAGAYTFGEVAGSVKNSSAAAGSLVYSSGPIEVGAVYQQTYNVSSAFFGAVPAAQASKQTVWGLGGTYKAGRSQYYLGYTNNHLDVADYRNNVGYVGTRFAFNDALAFIGTLQYDWLRHAGQSGKRLTTAGMLDYSFSKRTDIYLEVDYTHLQGAWVALNSSPAFNNSGNTYGNGSRLGVMAGVRHKF</sequence>
<evidence type="ECO:0000256" key="7">
    <source>
        <dbReference type="ARBA" id="ARBA00023065"/>
    </source>
</evidence>
<evidence type="ECO:0000259" key="12">
    <source>
        <dbReference type="Pfam" id="PF13609"/>
    </source>
</evidence>
<evidence type="ECO:0000256" key="9">
    <source>
        <dbReference type="ARBA" id="ARBA00023136"/>
    </source>
</evidence>
<keyword evidence="7" id="KW-0406">Ion transport</keyword>
<keyword evidence="5" id="KW-0812">Transmembrane</keyword>
<accession>A0ABM8TC03</accession>
<dbReference type="SUPFAM" id="SSF56935">
    <property type="entry name" value="Porins"/>
    <property type="match status" value="1"/>
</dbReference>
<evidence type="ECO:0000256" key="1">
    <source>
        <dbReference type="ARBA" id="ARBA00004571"/>
    </source>
</evidence>
<keyword evidence="14" id="KW-1185">Reference proteome</keyword>
<name>A0ABM8TC03_9BURK</name>
<evidence type="ECO:0000256" key="6">
    <source>
        <dbReference type="ARBA" id="ARBA00022729"/>
    </source>
</evidence>
<evidence type="ECO:0000256" key="2">
    <source>
        <dbReference type="ARBA" id="ARBA00011233"/>
    </source>
</evidence>
<evidence type="ECO:0000256" key="3">
    <source>
        <dbReference type="ARBA" id="ARBA00022448"/>
    </source>
</evidence>